<gene>
    <name evidence="1" type="ORF">C6Y56_15355</name>
</gene>
<name>A0A7Z3H2P4_PSEFL</name>
<evidence type="ECO:0000313" key="1">
    <source>
        <dbReference type="EMBL" id="QJP98577.1"/>
    </source>
</evidence>
<organism evidence="1 2">
    <name type="scientific">Pseudomonas fluorescens</name>
    <dbReference type="NCBI Taxonomy" id="294"/>
    <lineage>
        <taxon>Bacteria</taxon>
        <taxon>Pseudomonadati</taxon>
        <taxon>Pseudomonadota</taxon>
        <taxon>Gammaproteobacteria</taxon>
        <taxon>Pseudomonadales</taxon>
        <taxon>Pseudomonadaceae</taxon>
        <taxon>Pseudomonas</taxon>
    </lineage>
</organism>
<accession>A0A7Z3H2P4</accession>
<dbReference type="EMBL" id="CP027561">
    <property type="protein sequence ID" value="QJP98577.1"/>
    <property type="molecule type" value="Genomic_DNA"/>
</dbReference>
<reference evidence="1 2" key="1">
    <citation type="submission" date="2018-03" db="EMBL/GenBank/DDBJ databases">
        <title>Complete genome sequence of Pseudomonas fluorescens sp. G7.</title>
        <authorList>
            <person name="Gao C.-H."/>
            <person name="Li Z."/>
            <person name="Cai P."/>
        </authorList>
    </citation>
    <scope>NUCLEOTIDE SEQUENCE [LARGE SCALE GENOMIC DNA]</scope>
    <source>
        <strain evidence="1 2">G7</strain>
    </source>
</reference>
<sequence length="351" mass="38605">MIDSPLHACLQERPGSLPALNLESVEGDVLDPSLSRVVIRIAPYPDMACGDRVTLSWHGLDIEGLAYRREFVRSISEAQLGRDTVFVIRSPHIAALDGGSLEVFWTLNSVKWGLPVSSVRTQLNVGDVLYSLLPPTVDEAVGGHLDPARVNEGTTITLQPYAGMSAGDRVALLWQGAAEHASFRDSLIVEPFAVGAPLVFGIDPRFIIPHSGSKVLVRYVIEQKTGALRESGSMNIIIAPLVREELSAPQVLEAREGTLDVRDTIDGVSVVISDAQVEVGELVYLKCDGEYFFHHDDREITRAMEIEPLVFIVPYRFWREHVGTVVRVSFSVERLDDVSQVSDTTLLRVQG</sequence>
<proteinExistence type="predicted"/>
<protein>
    <submittedName>
        <fullName evidence="1">Uncharacterized protein</fullName>
    </submittedName>
</protein>
<dbReference type="AlphaFoldDB" id="A0A7Z3H2P4"/>
<dbReference type="Proteomes" id="UP000501669">
    <property type="component" value="Chromosome"/>
</dbReference>
<evidence type="ECO:0000313" key="2">
    <source>
        <dbReference type="Proteomes" id="UP000501669"/>
    </source>
</evidence>